<proteinExistence type="predicted"/>
<reference evidence="2 3" key="1">
    <citation type="submission" date="2022-12" db="EMBL/GenBank/DDBJ databases">
        <title>Chromosome-level genome of Tegillarca granosa.</title>
        <authorList>
            <person name="Kim J."/>
        </authorList>
    </citation>
    <scope>NUCLEOTIDE SEQUENCE [LARGE SCALE GENOMIC DNA]</scope>
    <source>
        <strain evidence="2">Teg-2019</strain>
        <tissue evidence="2">Adductor muscle</tissue>
    </source>
</reference>
<organism evidence="2 3">
    <name type="scientific">Tegillarca granosa</name>
    <name type="common">Malaysian cockle</name>
    <name type="synonym">Anadara granosa</name>
    <dbReference type="NCBI Taxonomy" id="220873"/>
    <lineage>
        <taxon>Eukaryota</taxon>
        <taxon>Metazoa</taxon>
        <taxon>Spiralia</taxon>
        <taxon>Lophotrochozoa</taxon>
        <taxon>Mollusca</taxon>
        <taxon>Bivalvia</taxon>
        <taxon>Autobranchia</taxon>
        <taxon>Pteriomorphia</taxon>
        <taxon>Arcoida</taxon>
        <taxon>Arcoidea</taxon>
        <taxon>Arcidae</taxon>
        <taxon>Tegillarca</taxon>
    </lineage>
</organism>
<feature type="non-terminal residue" evidence="2">
    <location>
        <position position="205"/>
    </location>
</feature>
<comment type="caution">
    <text evidence="2">The sequence shown here is derived from an EMBL/GenBank/DDBJ whole genome shotgun (WGS) entry which is preliminary data.</text>
</comment>
<feature type="compositionally biased region" description="Polar residues" evidence="1">
    <location>
        <begin position="11"/>
        <end position="22"/>
    </location>
</feature>
<feature type="region of interest" description="Disordered" evidence="1">
    <location>
        <begin position="1"/>
        <end position="22"/>
    </location>
</feature>
<gene>
    <name evidence="2" type="ORF">KUTeg_009743</name>
</gene>
<dbReference type="EMBL" id="JARBDR010000440">
    <property type="protein sequence ID" value="KAJ8312370.1"/>
    <property type="molecule type" value="Genomic_DNA"/>
</dbReference>
<evidence type="ECO:0000313" key="3">
    <source>
        <dbReference type="Proteomes" id="UP001217089"/>
    </source>
</evidence>
<evidence type="ECO:0000256" key="1">
    <source>
        <dbReference type="SAM" id="MobiDB-lite"/>
    </source>
</evidence>
<sequence length="205" mass="23459">MSEKLLESDQDTGGTHNDGSNTDSHLNTDLADTLHAFNFYFNVKIFILHKDLVVVNESFAKKLKQHITTGKNFIRVAEKSPTGSKTVSDEKRLLSFENRALRSMKEKKRFQPNNKNSANVVSRATKPTFTTTWSHSLQQQPFRRNRRKEQTLHDNCYRCNQNVNEEVVAPSKIQGPYQQLQKSDRVKDNVFDISSALFTVCLGPL</sequence>
<keyword evidence="3" id="KW-1185">Reference proteome</keyword>
<dbReference type="Proteomes" id="UP001217089">
    <property type="component" value="Unassembled WGS sequence"/>
</dbReference>
<evidence type="ECO:0000313" key="2">
    <source>
        <dbReference type="EMBL" id="KAJ8312370.1"/>
    </source>
</evidence>
<accession>A0ABQ9F7W1</accession>
<name>A0ABQ9F7W1_TEGGR</name>
<protein>
    <submittedName>
        <fullName evidence="2">Uncharacterized protein</fullName>
    </submittedName>
</protein>